<sequence>MIVLDTYLLYIMLLLTGLLGTYICIPLFRNMMISGDIIRPNYNKEMIPVSMGIVFLPMLVINSIILAFLTINYESLLYIFMFDFSLISMFFAGVLDDIIGNRNVSGLKGHFKSLFKGTLTTGGFKALFGGIVGLLISVTITKDIVNIIVNTLVIALSTNLMNLLDLRPGRAIKVYLLIMAAVFLTVGGFVQVLPLLIVPNVLAYFNHDLKAKAMMGDTGSNVLGMSIGLVIVFGYSFEIRVGWLVFLILIHILTEKYSLTKIIEKVKVLNFLDRLGR</sequence>
<dbReference type="PANTHER" id="PTHR22926:SF3">
    <property type="entry name" value="UNDECAPRENYL-PHOSPHATE ALPHA-N-ACETYLGLUCOSAMINYL 1-PHOSPHATE TRANSFERASE"/>
    <property type="match status" value="1"/>
</dbReference>
<comment type="caution">
    <text evidence="8">The sequence shown here is derived from an EMBL/GenBank/DDBJ whole genome shotgun (WGS) entry which is preliminary data.</text>
</comment>
<dbReference type="EMBL" id="JAGGJX010000001">
    <property type="protein sequence ID" value="MBP1854597.1"/>
    <property type="molecule type" value="Genomic_DNA"/>
</dbReference>
<evidence type="ECO:0000313" key="8">
    <source>
        <dbReference type="EMBL" id="MBP1854597.1"/>
    </source>
</evidence>
<evidence type="ECO:0000256" key="5">
    <source>
        <dbReference type="ARBA" id="ARBA00022989"/>
    </source>
</evidence>
<evidence type="ECO:0000256" key="4">
    <source>
        <dbReference type="ARBA" id="ARBA00022692"/>
    </source>
</evidence>
<keyword evidence="6 7" id="KW-0472">Membrane</keyword>
<feature type="transmembrane region" description="Helical" evidence="7">
    <location>
        <begin position="225"/>
        <end position="253"/>
    </location>
</feature>
<feature type="transmembrane region" description="Helical" evidence="7">
    <location>
        <begin position="6"/>
        <end position="28"/>
    </location>
</feature>
<keyword evidence="2" id="KW-1003">Cell membrane</keyword>
<keyword evidence="5 7" id="KW-1133">Transmembrane helix</keyword>
<feature type="transmembrane region" description="Helical" evidence="7">
    <location>
        <begin position="77"/>
        <end position="99"/>
    </location>
</feature>
<feature type="transmembrane region" description="Helical" evidence="7">
    <location>
        <begin position="176"/>
        <end position="205"/>
    </location>
</feature>
<organism evidence="8 9">
    <name type="scientific">Metaclostridioides mangenotii</name>
    <dbReference type="NCBI Taxonomy" id="1540"/>
    <lineage>
        <taxon>Bacteria</taxon>
        <taxon>Bacillati</taxon>
        <taxon>Bacillota</taxon>
        <taxon>Clostridia</taxon>
        <taxon>Peptostreptococcales</taxon>
        <taxon>Peptostreptococcaceae</taxon>
        <taxon>Metaclostridioides</taxon>
    </lineage>
</organism>
<keyword evidence="3" id="KW-0808">Transferase</keyword>
<gene>
    <name evidence="8" type="ORF">J2Z43_000987</name>
</gene>
<evidence type="ECO:0000256" key="1">
    <source>
        <dbReference type="ARBA" id="ARBA00004651"/>
    </source>
</evidence>
<proteinExistence type="predicted"/>
<dbReference type="PANTHER" id="PTHR22926">
    <property type="entry name" value="PHOSPHO-N-ACETYLMURAMOYL-PENTAPEPTIDE-TRANSFERASE"/>
    <property type="match status" value="1"/>
</dbReference>
<reference evidence="8 9" key="1">
    <citation type="submission" date="2021-03" db="EMBL/GenBank/DDBJ databases">
        <title>Genomic Encyclopedia of Type Strains, Phase IV (KMG-IV): sequencing the most valuable type-strain genomes for metagenomic binning, comparative biology and taxonomic classification.</title>
        <authorList>
            <person name="Goeker M."/>
        </authorList>
    </citation>
    <scope>NUCLEOTIDE SEQUENCE [LARGE SCALE GENOMIC DNA]</scope>
    <source>
        <strain evidence="8 9">DSM 1289</strain>
    </source>
</reference>
<evidence type="ECO:0000313" key="9">
    <source>
        <dbReference type="Proteomes" id="UP000767291"/>
    </source>
</evidence>
<feature type="transmembrane region" description="Helical" evidence="7">
    <location>
        <begin position="144"/>
        <end position="164"/>
    </location>
</feature>
<evidence type="ECO:0000256" key="6">
    <source>
        <dbReference type="ARBA" id="ARBA00023136"/>
    </source>
</evidence>
<evidence type="ECO:0000256" key="2">
    <source>
        <dbReference type="ARBA" id="ARBA00022475"/>
    </source>
</evidence>
<protein>
    <submittedName>
        <fullName evidence="8">UDP-N-acetylmuramyl pentapeptide phosphotransferase/UDP-N-acetylglucosamine-1-phosphate transferase</fullName>
    </submittedName>
</protein>
<comment type="subcellular location">
    <subcellularLocation>
        <location evidence="1">Cell membrane</location>
        <topology evidence="1">Multi-pass membrane protein</topology>
    </subcellularLocation>
</comment>
<dbReference type="InterPro" id="IPR000715">
    <property type="entry name" value="Glycosyl_transferase_4"/>
</dbReference>
<accession>A0ABS4E9J5</accession>
<name>A0ABS4E9J5_9FIRM</name>
<feature type="transmembrane region" description="Helical" evidence="7">
    <location>
        <begin position="49"/>
        <end position="71"/>
    </location>
</feature>
<evidence type="ECO:0000256" key="7">
    <source>
        <dbReference type="SAM" id="Phobius"/>
    </source>
</evidence>
<evidence type="ECO:0000256" key="3">
    <source>
        <dbReference type="ARBA" id="ARBA00022679"/>
    </source>
</evidence>
<feature type="transmembrane region" description="Helical" evidence="7">
    <location>
        <begin position="119"/>
        <end position="138"/>
    </location>
</feature>
<keyword evidence="9" id="KW-1185">Reference proteome</keyword>
<dbReference type="Proteomes" id="UP000767291">
    <property type="component" value="Unassembled WGS sequence"/>
</dbReference>
<keyword evidence="4 7" id="KW-0812">Transmembrane</keyword>
<dbReference type="RefSeq" id="WP_209456084.1">
    <property type="nucleotide sequence ID" value="NZ_BAAACS010000012.1"/>
</dbReference>